<evidence type="ECO:0000313" key="2">
    <source>
        <dbReference type="EMBL" id="KAA2213000.1"/>
    </source>
</evidence>
<evidence type="ECO:0000259" key="1">
    <source>
        <dbReference type="Pfam" id="PF14330"/>
    </source>
</evidence>
<organism evidence="2 3">
    <name type="scientific">Teichococcus oryzae</name>
    <dbReference type="NCBI Taxonomy" id="1608942"/>
    <lineage>
        <taxon>Bacteria</taxon>
        <taxon>Pseudomonadati</taxon>
        <taxon>Pseudomonadota</taxon>
        <taxon>Alphaproteobacteria</taxon>
        <taxon>Acetobacterales</taxon>
        <taxon>Roseomonadaceae</taxon>
        <taxon>Roseomonas</taxon>
    </lineage>
</organism>
<protein>
    <submittedName>
        <fullName evidence="2">DUF4387 domain-containing protein</fullName>
    </submittedName>
</protein>
<keyword evidence="3" id="KW-1185">Reference proteome</keyword>
<accession>A0A5B2TGU1</accession>
<gene>
    <name evidence="2" type="ORF">F0Q34_12825</name>
</gene>
<dbReference type="EMBL" id="VUKA01000005">
    <property type="protein sequence ID" value="KAA2213000.1"/>
    <property type="molecule type" value="Genomic_DNA"/>
</dbReference>
<name>A0A5B2TGU1_9PROT</name>
<dbReference type="OrthoDB" id="9796125at2"/>
<proteinExistence type="predicted"/>
<dbReference type="Proteomes" id="UP000322110">
    <property type="component" value="Unassembled WGS sequence"/>
</dbReference>
<dbReference type="InterPro" id="IPR025496">
    <property type="entry name" value="DUF4387"/>
</dbReference>
<sequence length="104" mass="11315">MASATRLVDLAKVIRSKNAGPTHLTVDLMFHDPAGYETARTSPSLTRERIAERYGVSPSSVNVIPYPAAHAIKIVLDRPIIAGTPGDRDVYGAQQHRPLLDLDL</sequence>
<dbReference type="Pfam" id="PF14330">
    <property type="entry name" value="DUF4387"/>
    <property type="match status" value="1"/>
</dbReference>
<dbReference type="RefSeq" id="WP_149812616.1">
    <property type="nucleotide sequence ID" value="NZ_VUKA01000005.1"/>
</dbReference>
<reference evidence="2 3" key="1">
    <citation type="journal article" date="2015" name="Int. J. Syst. Evol. Microbiol.">
        <title>Roseomonas oryzae sp. nov., isolated from paddy rhizosphere soil.</title>
        <authorList>
            <person name="Ramaprasad E.V."/>
            <person name="Sasikala Ch."/>
            <person name="Ramana Ch.V."/>
        </authorList>
    </citation>
    <scope>NUCLEOTIDE SEQUENCE [LARGE SCALE GENOMIC DNA]</scope>
    <source>
        <strain evidence="2 3">KCTC 42542</strain>
    </source>
</reference>
<evidence type="ECO:0000313" key="3">
    <source>
        <dbReference type="Proteomes" id="UP000322110"/>
    </source>
</evidence>
<feature type="domain" description="DUF4387" evidence="1">
    <location>
        <begin position="7"/>
        <end position="102"/>
    </location>
</feature>
<dbReference type="AlphaFoldDB" id="A0A5B2TGU1"/>
<comment type="caution">
    <text evidence="2">The sequence shown here is derived from an EMBL/GenBank/DDBJ whole genome shotgun (WGS) entry which is preliminary data.</text>
</comment>